<dbReference type="EMBL" id="JBBAXC010000026">
    <property type="protein sequence ID" value="MEI5909415.1"/>
    <property type="molecule type" value="Genomic_DNA"/>
</dbReference>
<protein>
    <submittedName>
        <fullName evidence="2">Uncharacterized protein</fullName>
    </submittedName>
</protein>
<evidence type="ECO:0000313" key="2">
    <source>
        <dbReference type="EMBL" id="MEI5909415.1"/>
    </source>
</evidence>
<organism evidence="2 3">
    <name type="scientific">Bacillus spongiae</name>
    <dbReference type="NCBI Taxonomy" id="2683610"/>
    <lineage>
        <taxon>Bacteria</taxon>
        <taxon>Bacillati</taxon>
        <taxon>Bacillota</taxon>
        <taxon>Bacilli</taxon>
        <taxon>Bacillales</taxon>
        <taxon>Bacillaceae</taxon>
        <taxon>Bacillus</taxon>
    </lineage>
</organism>
<evidence type="ECO:0000256" key="1">
    <source>
        <dbReference type="SAM" id="SignalP"/>
    </source>
</evidence>
<reference evidence="2 3" key="1">
    <citation type="journal article" date="2018" name="J. Microbiol.">
        <title>Bacillus spongiae sp. nov., isolated from sponge of Jeju Island.</title>
        <authorList>
            <person name="Lee G.E."/>
            <person name="Im W.T."/>
            <person name="Park J.S."/>
        </authorList>
    </citation>
    <scope>NUCLEOTIDE SEQUENCE [LARGE SCALE GENOMIC DNA]</scope>
    <source>
        <strain evidence="2 3">135PIL107-10</strain>
    </source>
</reference>
<comment type="caution">
    <text evidence="2">The sequence shown here is derived from an EMBL/GenBank/DDBJ whole genome shotgun (WGS) entry which is preliminary data.</text>
</comment>
<dbReference type="Proteomes" id="UP001312865">
    <property type="component" value="Unassembled WGS sequence"/>
</dbReference>
<accession>A0ABU8HJ49</accession>
<name>A0ABU8HJ49_9BACI</name>
<feature type="signal peptide" evidence="1">
    <location>
        <begin position="1"/>
        <end position="23"/>
    </location>
</feature>
<evidence type="ECO:0000313" key="3">
    <source>
        <dbReference type="Proteomes" id="UP001312865"/>
    </source>
</evidence>
<proteinExistence type="predicted"/>
<keyword evidence="1" id="KW-0732">Signal</keyword>
<keyword evidence="3" id="KW-1185">Reference proteome</keyword>
<gene>
    <name evidence="2" type="ORF">WAK64_20515</name>
</gene>
<feature type="chain" id="PRO_5045215581" evidence="1">
    <location>
        <begin position="24"/>
        <end position="139"/>
    </location>
</feature>
<sequence>MKKFLLTMLVALMSLTGAGAALANDLEGPDARMPDFDESMDEALTVIGDFEVIVVQDYYSVYVYAHNRDNDENIGETHMYLQRKVNGVWKDVDDYGGIPIDPDTNWLFTFDNISVQNAEMRVRVNLWDQNENHYVYFTR</sequence>
<dbReference type="RefSeq" id="WP_336588859.1">
    <property type="nucleotide sequence ID" value="NZ_JBBAXC010000026.1"/>
</dbReference>